<dbReference type="RefSeq" id="XP_032456162.1">
    <property type="nucleotide sequence ID" value="XM_032600271.1"/>
</dbReference>
<dbReference type="InterPro" id="IPR005302">
    <property type="entry name" value="MoCF_Sase_C"/>
</dbReference>
<dbReference type="PANTHER" id="PTHR14237:SF19">
    <property type="entry name" value="MITOCHONDRIAL AMIDOXIME REDUCING COMPONENT 1"/>
    <property type="match status" value="1"/>
</dbReference>
<dbReference type="RefSeq" id="XP_031787632.1">
    <property type="nucleotide sequence ID" value="XM_031931772.2"/>
</dbReference>
<name>A0A7M7QJ70_NASVI</name>
<dbReference type="EnsemblMetazoa" id="XM_031931771">
    <property type="protein sequence ID" value="XP_031787631"/>
    <property type="gene ID" value="LOC100123356"/>
</dbReference>
<proteinExistence type="predicted"/>
<dbReference type="AlphaFoldDB" id="A0A7M7QJ70"/>
<sequence length="370" mass="41248">MSTIVLPNGLSTFLISAGAVTLLSFGLVWGEKKRKRAARLVAERKLRDEILASPDSSWKKVGSVKEIYYYPLKSGKGKPVKECNFENVGISVSNEEFIPMRDRMFLVYEGKTGKFITGRQHSKLLLVSISAAGEGRVKLEAADMPPLILNIPMLSDPNAKVIKCTLWFGEPVKCLDCGPEASAWISKYLKGSGSDLQLGAWFPKCERFISKGASWEPYAKMYKTIRDEDMGLYSDLSSYMVLSESSVKDLNERLKNPISPLQLRPNIVVEGSAPYAEDEWEWIKVGKDAIIRNVKLCTRCSMVRVDPDTGIPDPSEPLKTLRTYRKLKNPELDALENHAPAIGIYCGLYASGVVKIGDEISVYRPDKQNL</sequence>
<reference evidence="3" key="1">
    <citation type="submission" date="2021-01" db="UniProtKB">
        <authorList>
            <consortium name="EnsemblMetazoa"/>
        </authorList>
    </citation>
    <scope>IDENTIFICATION</scope>
</reference>
<dbReference type="InterPro" id="IPR011037">
    <property type="entry name" value="Pyrv_Knase-like_insert_dom_sf"/>
</dbReference>
<feature type="domain" description="MOSC" evidence="2">
    <location>
        <begin position="211"/>
        <end position="363"/>
    </location>
</feature>
<dbReference type="EnsemblMetazoa" id="XM_031931772">
    <property type="protein sequence ID" value="XP_031787632"/>
    <property type="gene ID" value="LOC100123356"/>
</dbReference>
<organism evidence="3 4">
    <name type="scientific">Nasonia vitripennis</name>
    <name type="common">Parasitic wasp</name>
    <dbReference type="NCBI Taxonomy" id="7425"/>
    <lineage>
        <taxon>Eukaryota</taxon>
        <taxon>Metazoa</taxon>
        <taxon>Ecdysozoa</taxon>
        <taxon>Arthropoda</taxon>
        <taxon>Hexapoda</taxon>
        <taxon>Insecta</taxon>
        <taxon>Pterygota</taxon>
        <taxon>Neoptera</taxon>
        <taxon>Endopterygota</taxon>
        <taxon>Hymenoptera</taxon>
        <taxon>Apocrita</taxon>
        <taxon>Proctotrupomorpha</taxon>
        <taxon>Chalcidoidea</taxon>
        <taxon>Pteromalidae</taxon>
        <taxon>Pteromalinae</taxon>
        <taxon>Nasonia</taxon>
    </lineage>
</organism>
<evidence type="ECO:0000256" key="1">
    <source>
        <dbReference type="SAM" id="Phobius"/>
    </source>
</evidence>
<evidence type="ECO:0000313" key="4">
    <source>
        <dbReference type="Proteomes" id="UP000002358"/>
    </source>
</evidence>
<dbReference type="SMR" id="A0A7M7QJ70"/>
<dbReference type="Proteomes" id="UP000002358">
    <property type="component" value="Chromosome 5"/>
</dbReference>
<keyword evidence="1" id="KW-0472">Membrane</keyword>
<evidence type="ECO:0000259" key="2">
    <source>
        <dbReference type="PROSITE" id="PS51340"/>
    </source>
</evidence>
<keyword evidence="4" id="KW-1185">Reference proteome</keyword>
<dbReference type="InterPro" id="IPR005303">
    <property type="entry name" value="MOCOS_middle"/>
</dbReference>
<keyword evidence="1" id="KW-1133">Transmembrane helix</keyword>
<dbReference type="InParanoid" id="A0A7M7QJ70"/>
<evidence type="ECO:0000313" key="3">
    <source>
        <dbReference type="EnsemblMetazoa" id="XP_031787632"/>
    </source>
</evidence>
<dbReference type="Pfam" id="PF03476">
    <property type="entry name" value="MOSC_N"/>
    <property type="match status" value="1"/>
</dbReference>
<dbReference type="PANTHER" id="PTHR14237">
    <property type="entry name" value="MOLYBDOPTERIN COFACTOR SULFURASE MOSC"/>
    <property type="match status" value="1"/>
</dbReference>
<dbReference type="RefSeq" id="XP_031787631.1">
    <property type="nucleotide sequence ID" value="XM_031931771.2"/>
</dbReference>
<feature type="transmembrane region" description="Helical" evidence="1">
    <location>
        <begin position="12"/>
        <end position="30"/>
    </location>
</feature>
<dbReference type="EnsemblMetazoa" id="XM_032600271">
    <property type="protein sequence ID" value="XP_032456162"/>
    <property type="gene ID" value="LOC100123356"/>
</dbReference>
<dbReference type="GO" id="GO:0030151">
    <property type="term" value="F:molybdenum ion binding"/>
    <property type="evidence" value="ECO:0007669"/>
    <property type="project" value="InterPro"/>
</dbReference>
<dbReference type="GO" id="GO:0003824">
    <property type="term" value="F:catalytic activity"/>
    <property type="evidence" value="ECO:0007669"/>
    <property type="project" value="InterPro"/>
</dbReference>
<accession>A0A7M7QJ70</accession>
<protein>
    <recommendedName>
        <fullName evidence="2">MOSC domain-containing protein</fullName>
    </recommendedName>
</protein>
<dbReference type="PROSITE" id="PS51340">
    <property type="entry name" value="MOSC"/>
    <property type="match status" value="1"/>
</dbReference>
<dbReference type="GO" id="GO:0030170">
    <property type="term" value="F:pyridoxal phosphate binding"/>
    <property type="evidence" value="ECO:0007669"/>
    <property type="project" value="InterPro"/>
</dbReference>
<keyword evidence="1" id="KW-0812">Transmembrane</keyword>
<dbReference type="GeneID" id="100123356"/>
<dbReference type="KEGG" id="nvi:100123356"/>
<dbReference type="SUPFAM" id="SSF141673">
    <property type="entry name" value="MOSC N-terminal domain-like"/>
    <property type="match status" value="1"/>
</dbReference>
<dbReference type="SUPFAM" id="SSF50800">
    <property type="entry name" value="PK beta-barrel domain-like"/>
    <property type="match status" value="1"/>
</dbReference>
<dbReference type="Pfam" id="PF03473">
    <property type="entry name" value="MOSC"/>
    <property type="match status" value="1"/>
</dbReference>
<dbReference type="OrthoDB" id="17255at2759"/>